<keyword evidence="9" id="KW-1185">Reference proteome</keyword>
<dbReference type="PANTHER" id="PTHR21496">
    <property type="entry name" value="FERREDOXIN-RELATED"/>
    <property type="match status" value="1"/>
</dbReference>
<dbReference type="Pfam" id="PF00355">
    <property type="entry name" value="Rieske"/>
    <property type="match status" value="1"/>
</dbReference>
<dbReference type="InterPro" id="IPR017941">
    <property type="entry name" value="Rieske_2Fe-2S"/>
</dbReference>
<accession>A0ABN9S186</accession>
<feature type="domain" description="Rieske" evidence="7">
    <location>
        <begin position="161"/>
        <end position="262"/>
    </location>
</feature>
<reference evidence="8" key="1">
    <citation type="submission" date="2023-10" db="EMBL/GenBank/DDBJ databases">
        <authorList>
            <person name="Chen Y."/>
            <person name="Shah S."/>
            <person name="Dougan E. K."/>
            <person name="Thang M."/>
            <person name="Chan C."/>
        </authorList>
    </citation>
    <scope>NUCLEOTIDE SEQUENCE [LARGE SCALE GENOMIC DNA]</scope>
</reference>
<keyword evidence="2" id="KW-0479">Metal-binding</keyword>
<feature type="compositionally biased region" description="Low complexity" evidence="6">
    <location>
        <begin position="23"/>
        <end position="56"/>
    </location>
</feature>
<comment type="caution">
    <text evidence="8">The sequence shown here is derived from an EMBL/GenBank/DDBJ whole genome shotgun (WGS) entry which is preliminary data.</text>
</comment>
<evidence type="ECO:0000256" key="4">
    <source>
        <dbReference type="ARBA" id="ARBA00023014"/>
    </source>
</evidence>
<feature type="region of interest" description="Disordered" evidence="6">
    <location>
        <begin position="1"/>
        <end position="69"/>
    </location>
</feature>
<evidence type="ECO:0000259" key="7">
    <source>
        <dbReference type="PROSITE" id="PS51296"/>
    </source>
</evidence>
<dbReference type="CDD" id="cd03467">
    <property type="entry name" value="Rieske"/>
    <property type="match status" value="1"/>
</dbReference>
<gene>
    <name evidence="8" type="ORF">PCOR1329_LOCUS25596</name>
</gene>
<evidence type="ECO:0000256" key="5">
    <source>
        <dbReference type="ARBA" id="ARBA00034078"/>
    </source>
</evidence>
<dbReference type="EMBL" id="CAUYUJ010008958">
    <property type="protein sequence ID" value="CAK0825475.1"/>
    <property type="molecule type" value="Genomic_DNA"/>
</dbReference>
<name>A0ABN9S186_9DINO</name>
<dbReference type="InterPro" id="IPR036922">
    <property type="entry name" value="Rieske_2Fe-2S_sf"/>
</dbReference>
<evidence type="ECO:0000313" key="8">
    <source>
        <dbReference type="EMBL" id="CAK0825475.1"/>
    </source>
</evidence>
<keyword evidence="1" id="KW-0001">2Fe-2S</keyword>
<dbReference type="Gene3D" id="2.102.10.10">
    <property type="entry name" value="Rieske [2Fe-2S] iron-sulphur domain"/>
    <property type="match status" value="1"/>
</dbReference>
<dbReference type="Proteomes" id="UP001189429">
    <property type="component" value="Unassembled WGS sequence"/>
</dbReference>
<proteinExistence type="predicted"/>
<evidence type="ECO:0000256" key="2">
    <source>
        <dbReference type="ARBA" id="ARBA00022723"/>
    </source>
</evidence>
<evidence type="ECO:0000256" key="3">
    <source>
        <dbReference type="ARBA" id="ARBA00023004"/>
    </source>
</evidence>
<feature type="compositionally biased region" description="Gly residues" evidence="6">
    <location>
        <begin position="1"/>
        <end position="11"/>
    </location>
</feature>
<keyword evidence="4" id="KW-0411">Iron-sulfur</keyword>
<dbReference type="PROSITE" id="PS51296">
    <property type="entry name" value="RIESKE"/>
    <property type="match status" value="1"/>
</dbReference>
<sequence>MRSAYGWGGGHATRADSASGPSAALAAREPLAGAAGPPLARGQPDSPAAPSAATPAQKVEGAPRPVWRPSLQATAVSSLERRHLPKTPGLKKLQRLDLRASKHCPAMRAARACAVAALTLLVLRSSLTFVAPSTAGRGRSSRTAAKYTTQTILPALAWIKTGFREISDLAPTELRAVNLGGVDVLVGKTEAGKLFCVGNLCPHLGTPMSEGADVIGDTIVCPLHGSSWKVGDGELIDWCPSPPIIGPLTGLVIEKKKLAIFEARSGFFGGDIEVQVDTNAKKAYEADYWKGILDAQGKNDGTYY</sequence>
<evidence type="ECO:0000313" key="9">
    <source>
        <dbReference type="Proteomes" id="UP001189429"/>
    </source>
</evidence>
<comment type="cofactor">
    <cofactor evidence="5">
        <name>[2Fe-2S] cluster</name>
        <dbReference type="ChEBI" id="CHEBI:190135"/>
    </cofactor>
</comment>
<organism evidence="8 9">
    <name type="scientific">Prorocentrum cordatum</name>
    <dbReference type="NCBI Taxonomy" id="2364126"/>
    <lineage>
        <taxon>Eukaryota</taxon>
        <taxon>Sar</taxon>
        <taxon>Alveolata</taxon>
        <taxon>Dinophyceae</taxon>
        <taxon>Prorocentrales</taxon>
        <taxon>Prorocentraceae</taxon>
        <taxon>Prorocentrum</taxon>
    </lineage>
</organism>
<protein>
    <recommendedName>
        <fullName evidence="7">Rieske domain-containing protein</fullName>
    </recommendedName>
</protein>
<dbReference type="PANTHER" id="PTHR21496:SF0">
    <property type="entry name" value="RIESKE DOMAIN-CONTAINING PROTEIN"/>
    <property type="match status" value="1"/>
</dbReference>
<keyword evidence="3" id="KW-0408">Iron</keyword>
<evidence type="ECO:0000256" key="1">
    <source>
        <dbReference type="ARBA" id="ARBA00022714"/>
    </source>
</evidence>
<evidence type="ECO:0000256" key="6">
    <source>
        <dbReference type="SAM" id="MobiDB-lite"/>
    </source>
</evidence>
<dbReference type="SUPFAM" id="SSF50022">
    <property type="entry name" value="ISP domain"/>
    <property type="match status" value="1"/>
</dbReference>